<dbReference type="InterPro" id="IPR029045">
    <property type="entry name" value="ClpP/crotonase-like_dom_sf"/>
</dbReference>
<comment type="similarity">
    <text evidence="1">Belongs to the enoyl-CoA hydratase/isomerase family.</text>
</comment>
<dbReference type="Gene3D" id="1.10.12.10">
    <property type="entry name" value="Lyase 2-enoyl-coa Hydratase, Chain A, domain 2"/>
    <property type="match status" value="1"/>
</dbReference>
<dbReference type="PROSITE" id="PS00166">
    <property type="entry name" value="ENOYL_COA_HYDRATASE"/>
    <property type="match status" value="1"/>
</dbReference>
<dbReference type="Pfam" id="PF00378">
    <property type="entry name" value="ECH_1"/>
    <property type="match status" value="1"/>
</dbReference>
<evidence type="ECO:0000256" key="2">
    <source>
        <dbReference type="ARBA" id="ARBA00023239"/>
    </source>
</evidence>
<keyword evidence="2 3" id="KW-0456">Lyase</keyword>
<organism evidence="3">
    <name type="scientific">hydrothermal vent metagenome</name>
    <dbReference type="NCBI Taxonomy" id="652676"/>
    <lineage>
        <taxon>unclassified sequences</taxon>
        <taxon>metagenomes</taxon>
        <taxon>ecological metagenomes</taxon>
    </lineage>
</organism>
<dbReference type="GO" id="GO:0006635">
    <property type="term" value="P:fatty acid beta-oxidation"/>
    <property type="evidence" value="ECO:0007669"/>
    <property type="project" value="TreeGrafter"/>
</dbReference>
<dbReference type="EMBL" id="UOFA01000199">
    <property type="protein sequence ID" value="VAW45515.1"/>
    <property type="molecule type" value="Genomic_DNA"/>
</dbReference>
<dbReference type="SUPFAM" id="SSF52096">
    <property type="entry name" value="ClpP/crotonase"/>
    <property type="match status" value="1"/>
</dbReference>
<protein>
    <submittedName>
        <fullName evidence="3">3-hydroxybutyryl-CoA dehydratase</fullName>
        <ecNumber evidence="3">4.2.1.55</ecNumber>
    </submittedName>
</protein>
<dbReference type="EC" id="4.2.1.55" evidence="3"/>
<dbReference type="PANTHER" id="PTHR11941">
    <property type="entry name" value="ENOYL-COA HYDRATASE-RELATED"/>
    <property type="match status" value="1"/>
</dbReference>
<name>A0A3B0VPS1_9ZZZZ</name>
<reference evidence="3" key="1">
    <citation type="submission" date="2018-06" db="EMBL/GenBank/DDBJ databases">
        <authorList>
            <person name="Zhirakovskaya E."/>
        </authorList>
    </citation>
    <scope>NUCLEOTIDE SEQUENCE</scope>
</reference>
<sequence length="258" mass="27296">MPNVLSNLENNVLTITINRPDKLNALNQATLHELNDIINQAKDDDQTAAIIITGSGDKAFVAGADISELATTDAMSGMKFSRYGQSVFNNIENCGKPVIAAINGFALGGGCELAMACHLRIASDNAKFGQPEIKLGVIPGFGGTQRLTRLVGKGKSMEMNLLGDMVSADKAEQIGLANWVVSQGELMATVNKIAQQLANSAPIAISMTIDAINKGLECALPDALDYEVKAFGICCASTDKNEGTSAFLEKRKAEFKGK</sequence>
<dbReference type="FunFam" id="1.10.12.10:FF:000001">
    <property type="entry name" value="Probable enoyl-CoA hydratase, mitochondrial"/>
    <property type="match status" value="1"/>
</dbReference>
<dbReference type="FunFam" id="3.90.226.10:FF:000009">
    <property type="entry name" value="Carnitinyl-CoA dehydratase"/>
    <property type="match status" value="1"/>
</dbReference>
<gene>
    <name evidence="3" type="ORF">MNBD_GAMMA02-256</name>
</gene>
<dbReference type="InterPro" id="IPR001753">
    <property type="entry name" value="Enoyl-CoA_hydra/iso"/>
</dbReference>
<dbReference type="InterPro" id="IPR018376">
    <property type="entry name" value="Enoyl-CoA_hyd/isom_CS"/>
</dbReference>
<dbReference type="InterPro" id="IPR014748">
    <property type="entry name" value="Enoyl-CoA_hydra_C"/>
</dbReference>
<evidence type="ECO:0000313" key="3">
    <source>
        <dbReference type="EMBL" id="VAW45515.1"/>
    </source>
</evidence>
<proteinExistence type="inferred from homology"/>
<dbReference type="PANTHER" id="PTHR11941:SF54">
    <property type="entry name" value="ENOYL-COA HYDRATASE, MITOCHONDRIAL"/>
    <property type="match status" value="1"/>
</dbReference>
<dbReference type="GO" id="GO:0016836">
    <property type="term" value="F:hydro-lyase activity"/>
    <property type="evidence" value="ECO:0007669"/>
    <property type="project" value="UniProtKB-ARBA"/>
</dbReference>
<dbReference type="Gene3D" id="3.90.226.10">
    <property type="entry name" value="2-enoyl-CoA Hydratase, Chain A, domain 1"/>
    <property type="match status" value="1"/>
</dbReference>
<accession>A0A3B0VPS1</accession>
<dbReference type="AlphaFoldDB" id="A0A3B0VPS1"/>
<evidence type="ECO:0000256" key="1">
    <source>
        <dbReference type="ARBA" id="ARBA00005254"/>
    </source>
</evidence>
<dbReference type="CDD" id="cd06558">
    <property type="entry name" value="crotonase-like"/>
    <property type="match status" value="1"/>
</dbReference>